<dbReference type="GO" id="GO:0006417">
    <property type="term" value="P:regulation of translation"/>
    <property type="evidence" value="ECO:0007669"/>
    <property type="project" value="TreeGrafter"/>
</dbReference>
<dbReference type="OrthoDB" id="497380at2759"/>
<feature type="compositionally biased region" description="Low complexity" evidence="1">
    <location>
        <begin position="102"/>
        <end position="128"/>
    </location>
</feature>
<dbReference type="SUPFAM" id="SSF48371">
    <property type="entry name" value="ARM repeat"/>
    <property type="match status" value="1"/>
</dbReference>
<dbReference type="FunFam" id="1.25.10.10:FF:000516">
    <property type="entry name" value="mRNA binding PUM-HD domain protein-like protein"/>
    <property type="match status" value="1"/>
</dbReference>
<dbReference type="InterPro" id="IPR011989">
    <property type="entry name" value="ARM-like"/>
</dbReference>
<dbReference type="AlphaFoldDB" id="A0A024WTH8"/>
<reference evidence="3 4" key="2">
    <citation type="submission" date="2013-02" db="EMBL/GenBank/DDBJ databases">
        <title>The Genome Sequence of Plasmodium falciparum MaliPS096_E11.</title>
        <authorList>
            <consortium name="The Broad Institute Genome Sequencing Platform"/>
            <consortium name="The Broad Institute Genome Sequencing Center for Infectious Disease"/>
            <person name="Neafsey D."/>
            <person name="Cheeseman I."/>
            <person name="Volkman S."/>
            <person name="Adams J."/>
            <person name="Walker B."/>
            <person name="Young S.K."/>
            <person name="Zeng Q."/>
            <person name="Gargeya S."/>
            <person name="Fitzgerald M."/>
            <person name="Haas B."/>
            <person name="Abouelleil A."/>
            <person name="Alvarado L."/>
            <person name="Arachchi H.M."/>
            <person name="Berlin A.M."/>
            <person name="Chapman S.B."/>
            <person name="Dewar J."/>
            <person name="Goldberg J."/>
            <person name="Griggs A."/>
            <person name="Gujja S."/>
            <person name="Hansen M."/>
            <person name="Howarth C."/>
            <person name="Imamovic A."/>
            <person name="Larimer J."/>
            <person name="McCowan C."/>
            <person name="Murphy C."/>
            <person name="Neiman D."/>
            <person name="Pearson M."/>
            <person name="Priest M."/>
            <person name="Roberts A."/>
            <person name="Saif S."/>
            <person name="Shea T."/>
            <person name="Sisk P."/>
            <person name="Sykes S."/>
            <person name="Wortman J."/>
            <person name="Nusbaum C."/>
            <person name="Birren B."/>
        </authorList>
    </citation>
    <scope>NUCLEOTIDE SEQUENCE [LARGE SCALE GENOMIC DNA]</scope>
    <source>
        <strain evidence="3 4">MaliPS096_E11</strain>
    </source>
</reference>
<dbReference type="PANTHER" id="PTHR13389:SF0">
    <property type="entry name" value="PUMILIO HOMOLOG 3"/>
    <property type="match status" value="1"/>
</dbReference>
<name>A0A024WTH8_PLAFA</name>
<feature type="region of interest" description="Disordered" evidence="1">
    <location>
        <begin position="72"/>
        <end position="134"/>
    </location>
</feature>
<gene>
    <name evidence="3" type="ORF">PFMALIP_01505</name>
</gene>
<feature type="compositionally biased region" description="Basic and acidic residues" evidence="1">
    <location>
        <begin position="46"/>
        <end position="59"/>
    </location>
</feature>
<dbReference type="Proteomes" id="UP000030699">
    <property type="component" value="Unassembled WGS sequence"/>
</dbReference>
<feature type="domain" description="PUM-HD" evidence="2">
    <location>
        <begin position="185"/>
        <end position="545"/>
    </location>
</feature>
<protein>
    <recommendedName>
        <fullName evidence="2">PUM-HD domain-containing protein</fullName>
    </recommendedName>
</protein>
<dbReference type="PANTHER" id="PTHR13389">
    <property type="entry name" value="PUMILIO HOMOLOG 3"/>
    <property type="match status" value="1"/>
</dbReference>
<dbReference type="PROSITE" id="PS50303">
    <property type="entry name" value="PUM_HD"/>
    <property type="match status" value="1"/>
</dbReference>
<dbReference type="Gene3D" id="1.25.10.10">
    <property type="entry name" value="Leucine-rich Repeat Variant"/>
    <property type="match status" value="1"/>
</dbReference>
<dbReference type="InterPro" id="IPR040059">
    <property type="entry name" value="PUM3"/>
</dbReference>
<sequence>MVYYRYNNYNSLKKNDKKVGKWKSKKSKDKVYYNKNGLHNIKKGRDKVNDDDNNKNNIEKEKATNKYVKYEKKNKSQEKSIDRNGLKKNIIKGKNDIKKNNNKNNNNKNNNNKNNNNKNNNNNNNKSSNMKKRNNNHDKYSIQIKYKNILNDENLSKSKKRKLIKEHRKKEMIENYDYYKKLKIHLNDLLKSKNDKEEKKRQVGILYNEIKKTDIDKFARTNLGYHIITSLIIYGNKDEIYNKLFKYFYDKCFNDICTYHFISLIFQCFYNHGNDDMKNDIYLWLLKNVKTYLSKFGCRLWHIVFKKSKSHLRLKMVNSLIMPNMNDLKNISSEIFKKPTKEMFESFSEQNQKALKKYMIEFIENIVEKEMLYNMVSHNIILVACEILDEEELINLMDIIHEGCEYLITTYIGNNALIYLLGYSTNKHKKILIKILKNDITDLCKNSVNFLLIIRLLKITDDTKILNEFIVKKITANLEDILNDYYGFYVILEFFYNIEQMDKDKFLYVDWKHLIYSKAPKSVKDGEKRKNEIIKPVIDQLQLIFKDRNKLNKYMKDKKYIILIYEYLCHAELCDEVLNNLFFIMEQCIDYIKNGGIQHRDLYNNNGKGDNEGINNELNMNTDMNINHKDDININNKDDININNKDDININNDDDININNDDDININNDDDININSDDDININNNDDMNKNNNDDNISLPYVKNIISLFIKIFMSTNNTNLAHKIIDNNNNKLYKKITDLFLLNLQIILKSDFVKLFNCLILFLKENDHNIYEQVISTARSLNNNDIYEELKKTLPKVNHFCKYLELIVVNE</sequence>
<evidence type="ECO:0000256" key="1">
    <source>
        <dbReference type="SAM" id="MobiDB-lite"/>
    </source>
</evidence>
<accession>A0A024WTH8</accession>
<organism evidence="3 4">
    <name type="scientific">Plasmodium falciparum MaliPS096_E11</name>
    <dbReference type="NCBI Taxonomy" id="1036727"/>
    <lineage>
        <taxon>Eukaryota</taxon>
        <taxon>Sar</taxon>
        <taxon>Alveolata</taxon>
        <taxon>Apicomplexa</taxon>
        <taxon>Aconoidasida</taxon>
        <taxon>Haemosporida</taxon>
        <taxon>Plasmodiidae</taxon>
        <taxon>Plasmodium</taxon>
        <taxon>Plasmodium (Laverania)</taxon>
    </lineage>
</organism>
<dbReference type="GO" id="GO:0003729">
    <property type="term" value="F:mRNA binding"/>
    <property type="evidence" value="ECO:0007669"/>
    <property type="project" value="TreeGrafter"/>
</dbReference>
<dbReference type="InterPro" id="IPR016024">
    <property type="entry name" value="ARM-type_fold"/>
</dbReference>
<evidence type="ECO:0000259" key="2">
    <source>
        <dbReference type="PROSITE" id="PS50303"/>
    </source>
</evidence>
<feature type="region of interest" description="Disordered" evidence="1">
    <location>
        <begin position="35"/>
        <end position="59"/>
    </location>
</feature>
<feature type="compositionally biased region" description="Basic and acidic residues" evidence="1">
    <location>
        <begin position="72"/>
        <end position="85"/>
    </location>
</feature>
<dbReference type="InterPro" id="IPR033133">
    <property type="entry name" value="PUM-HD"/>
</dbReference>
<proteinExistence type="predicted"/>
<reference evidence="3 4" key="1">
    <citation type="submission" date="2013-02" db="EMBL/GenBank/DDBJ databases">
        <title>The Genome Annotation of Plasmodium falciparum MaliPS096_E11.</title>
        <authorList>
            <consortium name="The Broad Institute Genome Sequencing Platform"/>
            <consortium name="The Broad Institute Genome Sequencing Center for Infectious Disease"/>
            <person name="Neafsey D."/>
            <person name="Hoffman S."/>
            <person name="Volkman S."/>
            <person name="Rosenthal P."/>
            <person name="Walker B."/>
            <person name="Young S.K."/>
            <person name="Zeng Q."/>
            <person name="Gargeya S."/>
            <person name="Fitzgerald M."/>
            <person name="Haas B."/>
            <person name="Abouelleil A."/>
            <person name="Allen A.W."/>
            <person name="Alvarado L."/>
            <person name="Arachchi H.M."/>
            <person name="Berlin A.M."/>
            <person name="Chapman S.B."/>
            <person name="Gainer-Dewar J."/>
            <person name="Goldberg J."/>
            <person name="Griggs A."/>
            <person name="Gujja S."/>
            <person name="Hansen M."/>
            <person name="Howarth C."/>
            <person name="Imamovic A."/>
            <person name="Ireland A."/>
            <person name="Larimer J."/>
            <person name="McCowan C."/>
            <person name="Murphy C."/>
            <person name="Pearson M."/>
            <person name="Poon T.W."/>
            <person name="Priest M."/>
            <person name="Roberts A."/>
            <person name="Saif S."/>
            <person name="Shea T."/>
            <person name="Sisk P."/>
            <person name="Sykes S."/>
            <person name="Wortman J."/>
            <person name="Nusbaum C."/>
            <person name="Birren B."/>
        </authorList>
    </citation>
    <scope>NUCLEOTIDE SEQUENCE [LARGE SCALE GENOMIC DNA]</scope>
    <source>
        <strain evidence="3 4">MaliPS096_E11</strain>
    </source>
</reference>
<evidence type="ECO:0000313" key="4">
    <source>
        <dbReference type="Proteomes" id="UP000030699"/>
    </source>
</evidence>
<evidence type="ECO:0000313" key="3">
    <source>
        <dbReference type="EMBL" id="ETW50487.1"/>
    </source>
</evidence>
<dbReference type="EMBL" id="KI925520">
    <property type="protein sequence ID" value="ETW50487.1"/>
    <property type="molecule type" value="Genomic_DNA"/>
</dbReference>
<dbReference type="GO" id="GO:0005730">
    <property type="term" value="C:nucleolus"/>
    <property type="evidence" value="ECO:0007669"/>
    <property type="project" value="TreeGrafter"/>
</dbReference>